<reference evidence="1" key="2">
    <citation type="submission" date="2021-02" db="EMBL/GenBank/DDBJ databases">
        <authorList>
            <person name="Kimball J.A."/>
            <person name="Haas M.W."/>
            <person name="Macchietto M."/>
            <person name="Kono T."/>
            <person name="Duquette J."/>
            <person name="Shao M."/>
        </authorList>
    </citation>
    <scope>NUCLEOTIDE SEQUENCE</scope>
    <source>
        <tissue evidence="1">Fresh leaf tissue</tissue>
    </source>
</reference>
<evidence type="ECO:0000313" key="2">
    <source>
        <dbReference type="Proteomes" id="UP000729402"/>
    </source>
</evidence>
<proteinExistence type="predicted"/>
<keyword evidence="2" id="KW-1185">Reference proteome</keyword>
<gene>
    <name evidence="1" type="ORF">GUJ93_ZPchr0010g8417</name>
</gene>
<dbReference type="AlphaFoldDB" id="A0A8J6BLE3"/>
<organism evidence="1 2">
    <name type="scientific">Zizania palustris</name>
    <name type="common">Northern wild rice</name>
    <dbReference type="NCBI Taxonomy" id="103762"/>
    <lineage>
        <taxon>Eukaryota</taxon>
        <taxon>Viridiplantae</taxon>
        <taxon>Streptophyta</taxon>
        <taxon>Embryophyta</taxon>
        <taxon>Tracheophyta</taxon>
        <taxon>Spermatophyta</taxon>
        <taxon>Magnoliopsida</taxon>
        <taxon>Liliopsida</taxon>
        <taxon>Poales</taxon>
        <taxon>Poaceae</taxon>
        <taxon>BOP clade</taxon>
        <taxon>Oryzoideae</taxon>
        <taxon>Oryzeae</taxon>
        <taxon>Zizaniinae</taxon>
        <taxon>Zizania</taxon>
    </lineage>
</organism>
<comment type="caution">
    <text evidence="1">The sequence shown here is derived from an EMBL/GenBank/DDBJ whole genome shotgun (WGS) entry which is preliminary data.</text>
</comment>
<dbReference type="Proteomes" id="UP000729402">
    <property type="component" value="Unassembled WGS sequence"/>
</dbReference>
<name>A0A8J6BLE3_ZIZPA</name>
<accession>A0A8J6BLE3</accession>
<dbReference type="EMBL" id="JAAALK010000082">
    <property type="protein sequence ID" value="KAG8086905.1"/>
    <property type="molecule type" value="Genomic_DNA"/>
</dbReference>
<reference evidence="1" key="1">
    <citation type="journal article" date="2021" name="bioRxiv">
        <title>Whole Genome Assembly and Annotation of Northern Wild Rice, Zizania palustris L., Supports a Whole Genome Duplication in the Zizania Genus.</title>
        <authorList>
            <person name="Haas M."/>
            <person name="Kono T."/>
            <person name="Macchietto M."/>
            <person name="Millas R."/>
            <person name="McGilp L."/>
            <person name="Shao M."/>
            <person name="Duquette J."/>
            <person name="Hirsch C.N."/>
            <person name="Kimball J."/>
        </authorList>
    </citation>
    <scope>NUCLEOTIDE SEQUENCE</scope>
    <source>
        <tissue evidence="1">Fresh leaf tissue</tissue>
    </source>
</reference>
<protein>
    <submittedName>
        <fullName evidence="1">Uncharacterized protein</fullName>
    </submittedName>
</protein>
<evidence type="ECO:0000313" key="1">
    <source>
        <dbReference type="EMBL" id="KAG8086905.1"/>
    </source>
</evidence>
<sequence>MLITYIILGEPSRSHALGQTLLLSVWDQIRSACGVLSDYPSVLLLLLLLLDQQYKGRIHLNIQKYAFGLQYSWNSSLTLSRTAVKYFAASAPKARLRRNSIKVILNLGSRTTGNKSSVGNAFLKCRTTSSLK</sequence>